<reference evidence="3" key="1">
    <citation type="submission" date="2020-10" db="EMBL/GenBank/DDBJ databases">
        <authorList>
            <person name="Gilroy R."/>
        </authorList>
    </citation>
    <scope>NUCLEOTIDE SEQUENCE</scope>
    <source>
        <strain evidence="3">ChiHjej9B8-7071</strain>
    </source>
</reference>
<evidence type="ECO:0000256" key="1">
    <source>
        <dbReference type="SAM" id="MobiDB-lite"/>
    </source>
</evidence>
<evidence type="ECO:0000256" key="2">
    <source>
        <dbReference type="SAM" id="Phobius"/>
    </source>
</evidence>
<proteinExistence type="predicted"/>
<reference evidence="3" key="2">
    <citation type="journal article" date="2021" name="PeerJ">
        <title>Extensive microbial diversity within the chicken gut microbiome revealed by metagenomics and culture.</title>
        <authorList>
            <person name="Gilroy R."/>
            <person name="Ravi A."/>
            <person name="Getino M."/>
            <person name="Pursley I."/>
            <person name="Horton D.L."/>
            <person name="Alikhan N.F."/>
            <person name="Baker D."/>
            <person name="Gharbi K."/>
            <person name="Hall N."/>
            <person name="Watson M."/>
            <person name="Adriaenssens E.M."/>
            <person name="Foster-Nyarko E."/>
            <person name="Jarju S."/>
            <person name="Secka A."/>
            <person name="Antonio M."/>
            <person name="Oren A."/>
            <person name="Chaudhuri R.R."/>
            <person name="La Ragione R."/>
            <person name="Hildebrand F."/>
            <person name="Pallen M.J."/>
        </authorList>
    </citation>
    <scope>NUCLEOTIDE SEQUENCE</scope>
    <source>
        <strain evidence="3">ChiHjej9B8-7071</strain>
    </source>
</reference>
<feature type="region of interest" description="Disordered" evidence="1">
    <location>
        <begin position="89"/>
        <end position="112"/>
    </location>
</feature>
<protein>
    <submittedName>
        <fullName evidence="3">Uncharacterized protein</fullName>
    </submittedName>
</protein>
<keyword evidence="2" id="KW-0472">Membrane</keyword>
<gene>
    <name evidence="3" type="ORF">IAA70_01325</name>
</gene>
<keyword evidence="2" id="KW-0812">Transmembrane</keyword>
<organism evidence="3 4">
    <name type="scientific">Candidatus Avoscillospira stercoripullorum</name>
    <dbReference type="NCBI Taxonomy" id="2840709"/>
    <lineage>
        <taxon>Bacteria</taxon>
        <taxon>Bacillati</taxon>
        <taxon>Bacillota</taxon>
        <taxon>Clostridia</taxon>
        <taxon>Eubacteriales</taxon>
        <taxon>Oscillospiraceae</taxon>
        <taxon>Oscillospiraceae incertae sedis</taxon>
        <taxon>Candidatus Avoscillospira</taxon>
    </lineage>
</organism>
<keyword evidence="2" id="KW-1133">Transmembrane helix</keyword>
<evidence type="ECO:0000313" key="4">
    <source>
        <dbReference type="Proteomes" id="UP000824258"/>
    </source>
</evidence>
<feature type="transmembrane region" description="Helical" evidence="2">
    <location>
        <begin position="49"/>
        <end position="68"/>
    </location>
</feature>
<dbReference type="Proteomes" id="UP000824258">
    <property type="component" value="Unassembled WGS sequence"/>
</dbReference>
<dbReference type="AlphaFoldDB" id="A0A9D1D7N0"/>
<evidence type="ECO:0000313" key="3">
    <source>
        <dbReference type="EMBL" id="HIR09024.1"/>
    </source>
</evidence>
<name>A0A9D1D7N0_9FIRM</name>
<comment type="caution">
    <text evidence="3">The sequence shown here is derived from an EMBL/GenBank/DDBJ whole genome shotgun (WGS) entry which is preliminary data.</text>
</comment>
<dbReference type="EMBL" id="DVGD01000039">
    <property type="protein sequence ID" value="HIR09024.1"/>
    <property type="molecule type" value="Genomic_DNA"/>
</dbReference>
<sequence>MKEIIRRANNGSRVFMLRVVALAFVLYMLINVIVAYFQGGADAPSIVEVVVGIVVLGGGSIAVGLFSYRTYLKEKKAADEARAELRALEAEEQAEAAPELEEGEADEADDAE</sequence>
<accession>A0A9D1D7N0</accession>
<feature type="compositionally biased region" description="Acidic residues" evidence="1">
    <location>
        <begin position="90"/>
        <end position="112"/>
    </location>
</feature>
<feature type="transmembrane region" description="Helical" evidence="2">
    <location>
        <begin position="15"/>
        <end position="37"/>
    </location>
</feature>